<dbReference type="GO" id="GO:0030267">
    <property type="term" value="F:glyoxylate reductase (NADPH) activity"/>
    <property type="evidence" value="ECO:0007669"/>
    <property type="project" value="UniProtKB-EC"/>
</dbReference>
<evidence type="ECO:0000259" key="6">
    <source>
        <dbReference type="Pfam" id="PF02826"/>
    </source>
</evidence>
<dbReference type="Gene3D" id="3.40.50.720">
    <property type="entry name" value="NAD(P)-binding Rossmann-like Domain"/>
    <property type="match status" value="2"/>
</dbReference>
<dbReference type="Proteomes" id="UP000184514">
    <property type="component" value="Unassembled WGS sequence"/>
</dbReference>
<dbReference type="SUPFAM" id="SSF52283">
    <property type="entry name" value="Formate/glycerate dehydrogenase catalytic domain-like"/>
    <property type="match status" value="1"/>
</dbReference>
<feature type="domain" description="D-isomer specific 2-hydroxyacid dehydrogenase catalytic" evidence="5">
    <location>
        <begin position="35"/>
        <end position="301"/>
    </location>
</feature>
<evidence type="ECO:0000256" key="1">
    <source>
        <dbReference type="ARBA" id="ARBA00022857"/>
    </source>
</evidence>
<reference evidence="7 8" key="1">
    <citation type="submission" date="2016-10" db="EMBL/GenBank/DDBJ databases">
        <title>Genome sequence of Planktotalea frisia SH6-1.</title>
        <authorList>
            <person name="Poehlein A."/>
            <person name="Bakenhus I."/>
            <person name="Voget S."/>
            <person name="Brinkhoff T."/>
            <person name="Simon M."/>
        </authorList>
    </citation>
    <scope>NUCLEOTIDE SEQUENCE [LARGE SCALE GENOMIC DNA]</scope>
    <source>
        <strain evidence="7 8">SH6-1</strain>
    </source>
</reference>
<keyword evidence="1" id="KW-0521">NADP</keyword>
<proteinExistence type="inferred from homology"/>
<keyword evidence="7" id="KW-0670">Pyruvate</keyword>
<gene>
    <name evidence="7" type="primary">ghrB</name>
    <name evidence="7" type="ORF">PFRI_34500</name>
</gene>
<dbReference type="AlphaFoldDB" id="A0A1L9NSR0"/>
<evidence type="ECO:0000256" key="2">
    <source>
        <dbReference type="ARBA" id="ARBA00023002"/>
    </source>
</evidence>
<protein>
    <submittedName>
        <fullName evidence="7">Glyoxylate/hydroxypyruvate reductase B</fullName>
        <ecNumber evidence="7">1.1.1.215</ecNumber>
        <ecNumber evidence="7">1.1.1.79</ecNumber>
        <ecNumber evidence="7">1.1.1.81</ecNumber>
    </submittedName>
</protein>
<dbReference type="EC" id="1.1.1.79" evidence="7"/>
<dbReference type="GO" id="GO:0051287">
    <property type="term" value="F:NAD binding"/>
    <property type="evidence" value="ECO:0007669"/>
    <property type="project" value="InterPro"/>
</dbReference>
<evidence type="ECO:0000256" key="4">
    <source>
        <dbReference type="RuleBase" id="RU003719"/>
    </source>
</evidence>
<dbReference type="InterPro" id="IPR006140">
    <property type="entry name" value="D-isomer_DH_NAD-bd"/>
</dbReference>
<sequence>MPDLLQIGGLTEVMKARLESAFTIRQLDAFEPEKITHVMTNGHDGIDPELMASLTNLKLISSNGVGYDAIDADTAARRGIYVTHTPNVLNAEVATTAVLLMLACYRELLRDDAYVRSGTWDTEGNPPLTRSADNQTVGILGLGRIGHEIAKKLAPWNAKILYHSRTKKDVTYTYYDNLTAMALDCDVLICITPGGPSTHKIVNKEVLEALGPNGTLINVSRGSVVDETALIEALQSGALGWAGLDVFEAEPNVPQALRDLSNTVLLPHVGSATVETRAAMGALTVDNLLQHLKDATVISPVPECAHL</sequence>
<dbReference type="InterPro" id="IPR029752">
    <property type="entry name" value="D-isomer_DH_CS1"/>
</dbReference>
<dbReference type="FunFam" id="3.40.50.720:FF:000213">
    <property type="entry name" value="Putative 2-hydroxyacid dehydrogenase"/>
    <property type="match status" value="1"/>
</dbReference>
<dbReference type="OrthoDB" id="9793626at2"/>
<comment type="caution">
    <text evidence="7">The sequence shown here is derived from an EMBL/GenBank/DDBJ whole genome shotgun (WGS) entry which is preliminary data.</text>
</comment>
<keyword evidence="3" id="KW-0520">NAD</keyword>
<dbReference type="GO" id="GO:0008873">
    <property type="term" value="F:gluconate 2-dehydrogenase activity"/>
    <property type="evidence" value="ECO:0007669"/>
    <property type="project" value="UniProtKB-EC"/>
</dbReference>
<dbReference type="GO" id="GO:0005829">
    <property type="term" value="C:cytosol"/>
    <property type="evidence" value="ECO:0007669"/>
    <property type="project" value="TreeGrafter"/>
</dbReference>
<dbReference type="Pfam" id="PF00389">
    <property type="entry name" value="2-Hacid_dh"/>
    <property type="match status" value="1"/>
</dbReference>
<organism evidence="7 8">
    <name type="scientific">Planktotalea frisia</name>
    <dbReference type="NCBI Taxonomy" id="696762"/>
    <lineage>
        <taxon>Bacteria</taxon>
        <taxon>Pseudomonadati</taxon>
        <taxon>Pseudomonadota</taxon>
        <taxon>Alphaproteobacteria</taxon>
        <taxon>Rhodobacterales</taxon>
        <taxon>Paracoccaceae</taxon>
        <taxon>Planktotalea</taxon>
    </lineage>
</organism>
<comment type="similarity">
    <text evidence="4">Belongs to the D-isomer specific 2-hydroxyacid dehydrogenase family.</text>
</comment>
<evidence type="ECO:0000313" key="7">
    <source>
        <dbReference type="EMBL" id="OJI92346.1"/>
    </source>
</evidence>
<dbReference type="Pfam" id="PF02826">
    <property type="entry name" value="2-Hacid_dh_C"/>
    <property type="match status" value="1"/>
</dbReference>
<dbReference type="STRING" id="696762.PFRI_34500"/>
<dbReference type="GO" id="GO:0016618">
    <property type="term" value="F:hydroxypyruvate reductase [NAD(P)H] activity"/>
    <property type="evidence" value="ECO:0007669"/>
    <property type="project" value="UniProtKB-EC"/>
</dbReference>
<dbReference type="InterPro" id="IPR036291">
    <property type="entry name" value="NAD(P)-bd_dom_sf"/>
</dbReference>
<keyword evidence="8" id="KW-1185">Reference proteome</keyword>
<dbReference type="PANTHER" id="PTHR10996">
    <property type="entry name" value="2-HYDROXYACID DEHYDROGENASE-RELATED"/>
    <property type="match status" value="1"/>
</dbReference>
<accession>A0A1L9NSR0</accession>
<evidence type="ECO:0000313" key="8">
    <source>
        <dbReference type="Proteomes" id="UP000184514"/>
    </source>
</evidence>
<dbReference type="CDD" id="cd12156">
    <property type="entry name" value="HPPR"/>
    <property type="match status" value="1"/>
</dbReference>
<dbReference type="SUPFAM" id="SSF51735">
    <property type="entry name" value="NAD(P)-binding Rossmann-fold domains"/>
    <property type="match status" value="1"/>
</dbReference>
<name>A0A1L9NSR0_9RHOB</name>
<dbReference type="EC" id="1.1.1.215" evidence="7"/>
<dbReference type="PANTHER" id="PTHR10996:SF178">
    <property type="entry name" value="2-HYDROXYACID DEHYDROGENASE YGL185C-RELATED"/>
    <property type="match status" value="1"/>
</dbReference>
<dbReference type="EC" id="1.1.1.81" evidence="7"/>
<keyword evidence="2 4" id="KW-0560">Oxidoreductase</keyword>
<dbReference type="PROSITE" id="PS00065">
    <property type="entry name" value="D_2_HYDROXYACID_DH_1"/>
    <property type="match status" value="1"/>
</dbReference>
<evidence type="ECO:0000256" key="3">
    <source>
        <dbReference type="ARBA" id="ARBA00023027"/>
    </source>
</evidence>
<feature type="domain" description="D-isomer specific 2-hydroxyacid dehydrogenase NAD-binding" evidence="6">
    <location>
        <begin position="99"/>
        <end position="270"/>
    </location>
</feature>
<dbReference type="EMBL" id="MLCB01000186">
    <property type="protein sequence ID" value="OJI92346.1"/>
    <property type="molecule type" value="Genomic_DNA"/>
</dbReference>
<dbReference type="InterPro" id="IPR006139">
    <property type="entry name" value="D-isomer_2_OHA_DH_cat_dom"/>
</dbReference>
<dbReference type="InterPro" id="IPR050223">
    <property type="entry name" value="D-isomer_2-hydroxyacid_DH"/>
</dbReference>
<dbReference type="RefSeq" id="WP_072631953.1">
    <property type="nucleotide sequence ID" value="NZ_MLCB01000186.1"/>
</dbReference>
<evidence type="ECO:0000259" key="5">
    <source>
        <dbReference type="Pfam" id="PF00389"/>
    </source>
</evidence>